<keyword evidence="3" id="KW-1185">Reference proteome</keyword>
<dbReference type="InterPro" id="IPR021851">
    <property type="entry name" value="DUF3455"/>
</dbReference>
<feature type="signal peptide" evidence="1">
    <location>
        <begin position="1"/>
        <end position="19"/>
    </location>
</feature>
<dbReference type="Pfam" id="PF11937">
    <property type="entry name" value="DUF3455"/>
    <property type="match status" value="1"/>
</dbReference>
<organism evidence="2 3">
    <name type="scientific">Mycena metata</name>
    <dbReference type="NCBI Taxonomy" id="1033252"/>
    <lineage>
        <taxon>Eukaryota</taxon>
        <taxon>Fungi</taxon>
        <taxon>Dikarya</taxon>
        <taxon>Basidiomycota</taxon>
        <taxon>Agaricomycotina</taxon>
        <taxon>Agaricomycetes</taxon>
        <taxon>Agaricomycetidae</taxon>
        <taxon>Agaricales</taxon>
        <taxon>Marasmiineae</taxon>
        <taxon>Mycenaceae</taxon>
        <taxon>Mycena</taxon>
    </lineage>
</organism>
<gene>
    <name evidence="2" type="ORF">B0H16DRAFT_1415812</name>
</gene>
<dbReference type="PANTHER" id="PTHR35567:SF1">
    <property type="entry name" value="CONSERVED FUNGAL PROTEIN (AFU_ORTHOLOGUE AFUA_1G14230)"/>
    <property type="match status" value="1"/>
</dbReference>
<evidence type="ECO:0000256" key="1">
    <source>
        <dbReference type="SAM" id="SignalP"/>
    </source>
</evidence>
<reference evidence="2" key="1">
    <citation type="submission" date="2023-03" db="EMBL/GenBank/DDBJ databases">
        <title>Massive genome expansion in bonnet fungi (Mycena s.s.) driven by repeated elements and novel gene families across ecological guilds.</title>
        <authorList>
            <consortium name="Lawrence Berkeley National Laboratory"/>
            <person name="Harder C.B."/>
            <person name="Miyauchi S."/>
            <person name="Viragh M."/>
            <person name="Kuo A."/>
            <person name="Thoen E."/>
            <person name="Andreopoulos B."/>
            <person name="Lu D."/>
            <person name="Skrede I."/>
            <person name="Drula E."/>
            <person name="Henrissat B."/>
            <person name="Morin E."/>
            <person name="Kohler A."/>
            <person name="Barry K."/>
            <person name="LaButti K."/>
            <person name="Morin E."/>
            <person name="Salamov A."/>
            <person name="Lipzen A."/>
            <person name="Mereny Z."/>
            <person name="Hegedus B."/>
            <person name="Baldrian P."/>
            <person name="Stursova M."/>
            <person name="Weitz H."/>
            <person name="Taylor A."/>
            <person name="Grigoriev I.V."/>
            <person name="Nagy L.G."/>
            <person name="Martin F."/>
            <person name="Kauserud H."/>
        </authorList>
    </citation>
    <scope>NUCLEOTIDE SEQUENCE</scope>
    <source>
        <strain evidence="2">CBHHK182m</strain>
    </source>
</reference>
<protein>
    <recommendedName>
        <fullName evidence="4">Malate dehydrogenase</fullName>
    </recommendedName>
</protein>
<name>A0AAD7J8U9_9AGAR</name>
<dbReference type="PANTHER" id="PTHR35567">
    <property type="entry name" value="MALATE DEHYDROGENASE (AFU_ORTHOLOGUE AFUA_2G13800)"/>
    <property type="match status" value="1"/>
</dbReference>
<feature type="chain" id="PRO_5042142905" description="Malate dehydrogenase" evidence="1">
    <location>
        <begin position="20"/>
        <end position="235"/>
    </location>
</feature>
<evidence type="ECO:0000313" key="3">
    <source>
        <dbReference type="Proteomes" id="UP001215598"/>
    </source>
</evidence>
<sequence length="235" mass="23939">MFAFQLLSALSSAALMVAAAPAGLAPPRPGGFAPSTCSTAAAKMDLPAGQTQLVSPTTAPLFVALGVGVQNYTCSASTLKYTSTGAVASLFDISCLDTTPAFASVQTLGYAAWKALPASVTADDLGAKIGAPVLLGYHYFVTSPSGTGISPKWDFTSTGKLAGNSSAFFLGTKVGDITDAANTAVNVDWLALNNVQGSLASKVFRVDTVNGQPPTSCVAGSPDISVKYTAKYFLY</sequence>
<comment type="caution">
    <text evidence="2">The sequence shown here is derived from an EMBL/GenBank/DDBJ whole genome shotgun (WGS) entry which is preliminary data.</text>
</comment>
<accession>A0AAD7J8U9</accession>
<proteinExistence type="predicted"/>
<evidence type="ECO:0008006" key="4">
    <source>
        <dbReference type="Google" id="ProtNLM"/>
    </source>
</evidence>
<dbReference type="EMBL" id="JARKIB010000039">
    <property type="protein sequence ID" value="KAJ7759618.1"/>
    <property type="molecule type" value="Genomic_DNA"/>
</dbReference>
<evidence type="ECO:0000313" key="2">
    <source>
        <dbReference type="EMBL" id="KAJ7759618.1"/>
    </source>
</evidence>
<dbReference type="Proteomes" id="UP001215598">
    <property type="component" value="Unassembled WGS sequence"/>
</dbReference>
<keyword evidence="1" id="KW-0732">Signal</keyword>
<dbReference type="AlphaFoldDB" id="A0AAD7J8U9"/>